<feature type="transmembrane region" description="Helical" evidence="6">
    <location>
        <begin position="21"/>
        <end position="37"/>
    </location>
</feature>
<name>A0AA88HQQ0_ARTSF</name>
<comment type="subcellular location">
    <subcellularLocation>
        <location evidence="1">Membrane</location>
        <topology evidence="1">Multi-pass membrane protein</topology>
    </subcellularLocation>
</comment>
<evidence type="ECO:0000256" key="3">
    <source>
        <dbReference type="ARBA" id="ARBA00022692"/>
    </source>
</evidence>
<dbReference type="SUPFAM" id="SSF103473">
    <property type="entry name" value="MFS general substrate transporter"/>
    <property type="match status" value="1"/>
</dbReference>
<keyword evidence="3 6" id="KW-0812">Transmembrane</keyword>
<dbReference type="Pfam" id="PF12832">
    <property type="entry name" value="MFS_1_like"/>
    <property type="match status" value="1"/>
</dbReference>
<feature type="transmembrane region" description="Helical" evidence="6">
    <location>
        <begin position="458"/>
        <end position="482"/>
    </location>
</feature>
<dbReference type="Proteomes" id="UP001187531">
    <property type="component" value="Unassembled WGS sequence"/>
</dbReference>
<feature type="transmembrane region" description="Helical" evidence="6">
    <location>
        <begin position="355"/>
        <end position="380"/>
    </location>
</feature>
<dbReference type="Gene3D" id="1.20.1250.20">
    <property type="entry name" value="MFS general substrate transporter like domains"/>
    <property type="match status" value="3"/>
</dbReference>
<accession>A0AA88HQQ0</accession>
<dbReference type="PANTHER" id="PTHR16172">
    <property type="entry name" value="MAJOR FACILITATOR SUPERFAMILY DOMAIN-CONTAINING PROTEIN 6-LIKE"/>
    <property type="match status" value="1"/>
</dbReference>
<feature type="domain" description="Major facilitator superfamily associated" evidence="7">
    <location>
        <begin position="15"/>
        <end position="513"/>
    </location>
</feature>
<dbReference type="PANTHER" id="PTHR16172:SF41">
    <property type="entry name" value="MAJOR FACILITATOR SUPERFAMILY DOMAIN-CONTAINING PROTEIN 6-LIKE"/>
    <property type="match status" value="1"/>
</dbReference>
<feature type="transmembrane region" description="Helical" evidence="6">
    <location>
        <begin position="281"/>
        <end position="300"/>
    </location>
</feature>
<organism evidence="8 9">
    <name type="scientific">Artemia franciscana</name>
    <name type="common">Brine shrimp</name>
    <name type="synonym">Artemia sanfranciscana</name>
    <dbReference type="NCBI Taxonomy" id="6661"/>
    <lineage>
        <taxon>Eukaryota</taxon>
        <taxon>Metazoa</taxon>
        <taxon>Ecdysozoa</taxon>
        <taxon>Arthropoda</taxon>
        <taxon>Crustacea</taxon>
        <taxon>Branchiopoda</taxon>
        <taxon>Anostraca</taxon>
        <taxon>Artemiidae</taxon>
        <taxon>Artemia</taxon>
    </lineage>
</organism>
<dbReference type="AlphaFoldDB" id="A0AA88HQQ0"/>
<feature type="transmembrane region" description="Helical" evidence="6">
    <location>
        <begin position="386"/>
        <end position="406"/>
    </location>
</feature>
<proteinExistence type="inferred from homology"/>
<dbReference type="EMBL" id="JAVRJZ010000013">
    <property type="protein sequence ID" value="KAK2714784.1"/>
    <property type="molecule type" value="Genomic_DNA"/>
</dbReference>
<evidence type="ECO:0000256" key="6">
    <source>
        <dbReference type="SAM" id="Phobius"/>
    </source>
</evidence>
<evidence type="ECO:0000313" key="9">
    <source>
        <dbReference type="Proteomes" id="UP001187531"/>
    </source>
</evidence>
<evidence type="ECO:0000256" key="4">
    <source>
        <dbReference type="ARBA" id="ARBA00022989"/>
    </source>
</evidence>
<dbReference type="GO" id="GO:0016020">
    <property type="term" value="C:membrane"/>
    <property type="evidence" value="ECO:0007669"/>
    <property type="project" value="UniProtKB-SubCell"/>
</dbReference>
<gene>
    <name evidence="8" type="ORF">QYM36_009111</name>
</gene>
<reference evidence="8" key="1">
    <citation type="submission" date="2023-07" db="EMBL/GenBank/DDBJ databases">
        <title>Chromosome-level genome assembly of Artemia franciscana.</title>
        <authorList>
            <person name="Jo E."/>
        </authorList>
    </citation>
    <scope>NUCLEOTIDE SEQUENCE</scope>
    <source>
        <tissue evidence="8">Whole body</tissue>
    </source>
</reference>
<evidence type="ECO:0000256" key="5">
    <source>
        <dbReference type="ARBA" id="ARBA00023136"/>
    </source>
</evidence>
<feature type="transmembrane region" description="Helical" evidence="6">
    <location>
        <begin position="517"/>
        <end position="536"/>
    </location>
</feature>
<evidence type="ECO:0000313" key="8">
    <source>
        <dbReference type="EMBL" id="KAK2714784.1"/>
    </source>
</evidence>
<evidence type="ECO:0000256" key="1">
    <source>
        <dbReference type="ARBA" id="ARBA00004141"/>
    </source>
</evidence>
<keyword evidence="5 6" id="KW-0472">Membrane</keyword>
<dbReference type="InterPro" id="IPR024989">
    <property type="entry name" value="MFS_assoc_dom"/>
</dbReference>
<keyword evidence="4 6" id="KW-1133">Transmembrane helix</keyword>
<feature type="transmembrane region" description="Helical" evidence="6">
    <location>
        <begin position="49"/>
        <end position="67"/>
    </location>
</feature>
<feature type="transmembrane region" description="Helical" evidence="6">
    <location>
        <begin position="418"/>
        <end position="438"/>
    </location>
</feature>
<dbReference type="InterPro" id="IPR051717">
    <property type="entry name" value="MFS_MFSD6"/>
</dbReference>
<protein>
    <recommendedName>
        <fullName evidence="7">Major facilitator superfamily associated domain-containing protein</fullName>
    </recommendedName>
</protein>
<feature type="transmembrane region" description="Helical" evidence="6">
    <location>
        <begin position="79"/>
        <end position="98"/>
    </location>
</feature>
<sequence length="580" mass="65466">MGKMKKIFTVDKETVSLKATLFLFYGAMYALLPYLTIHMVEVGLSIEEIGLIYAVLPFASFAGPPIAGMIADYIGNYKLVLHISLFFTGLFYTLLLMVDAKGLPRNMTNTTMATFQCSQNTTELIWSKCENSCDLSTELNLTLLMETCHSECPTDTMTSDNTKFLSNSSRIEFVLLKQYDQNGTCRGDIVPKFSLLEELQCTCFKKCQAVLDGFDCPESTRMSIDLNHPYFDEKAHNRGFWQYFFLRTIATLFTGVNFSMLDSTTLCKVRETGGQYGRQRLWATLGSAIASPLTGGLVDLMSRWRGFADYSITFYISDFLILLTMLSLFKVELLIEKAEDKFVKNVQRLIKLPDVDVFIVMMIVLGSMWGFIESFLFIFLKDLESPTYLLGLTVTASSITGIPFMYSSKWIMNKVGEINLIILAFLTYAVRLVGYSLIHNPWLCFPFEIMEIITQHLMATASATYCAAAAPVGLLATLTGLVGGAHYNIGRGTGSYLGGYFISIFGLRLSFQYMGTISAIAGITYAALHFSCLRKFERRRNNETEMTTVFDRKNQKIDDRDEIQYSTIWDPNYVQSNQLK</sequence>
<dbReference type="InterPro" id="IPR036259">
    <property type="entry name" value="MFS_trans_sf"/>
</dbReference>
<evidence type="ECO:0000256" key="2">
    <source>
        <dbReference type="ARBA" id="ARBA00005241"/>
    </source>
</evidence>
<evidence type="ECO:0000259" key="7">
    <source>
        <dbReference type="Pfam" id="PF12832"/>
    </source>
</evidence>
<feature type="transmembrane region" description="Helical" evidence="6">
    <location>
        <begin position="312"/>
        <end position="335"/>
    </location>
</feature>
<keyword evidence="9" id="KW-1185">Reference proteome</keyword>
<comment type="similarity">
    <text evidence="2">Belongs to the major facilitator superfamily. MFSD6 family.</text>
</comment>
<feature type="transmembrane region" description="Helical" evidence="6">
    <location>
        <begin position="494"/>
        <end position="511"/>
    </location>
</feature>
<feature type="transmembrane region" description="Helical" evidence="6">
    <location>
        <begin position="240"/>
        <end position="260"/>
    </location>
</feature>
<comment type="caution">
    <text evidence="8">The sequence shown here is derived from an EMBL/GenBank/DDBJ whole genome shotgun (WGS) entry which is preliminary data.</text>
</comment>